<dbReference type="OrthoDB" id="6293260at2"/>
<dbReference type="InterPro" id="IPR016181">
    <property type="entry name" value="Acyl_CoA_acyltransferase"/>
</dbReference>
<evidence type="ECO:0000313" key="2">
    <source>
        <dbReference type="EMBL" id="VDS02964.1"/>
    </source>
</evidence>
<protein>
    <submittedName>
        <fullName evidence="2">Acetyltransferase (GNAT) family protein</fullName>
    </submittedName>
</protein>
<dbReference type="Pfam" id="PF13302">
    <property type="entry name" value="Acetyltransf_3"/>
    <property type="match status" value="1"/>
</dbReference>
<dbReference type="AlphaFoldDB" id="A0A447I637"/>
<dbReference type="InterPro" id="IPR000182">
    <property type="entry name" value="GNAT_dom"/>
</dbReference>
<dbReference type="GO" id="GO:0016747">
    <property type="term" value="F:acyltransferase activity, transferring groups other than amino-acyl groups"/>
    <property type="evidence" value="ECO:0007669"/>
    <property type="project" value="InterPro"/>
</dbReference>
<dbReference type="Proteomes" id="UP000268844">
    <property type="component" value="Unassembled WGS sequence"/>
</dbReference>
<keyword evidence="3" id="KW-1185">Reference proteome</keyword>
<gene>
    <name evidence="2" type="ORF">DEVEQU_00083</name>
</gene>
<dbReference type="Gene3D" id="3.40.630.30">
    <property type="match status" value="1"/>
</dbReference>
<dbReference type="PANTHER" id="PTHR43792">
    <property type="entry name" value="GNAT FAMILY, PUTATIVE (AFU_ORTHOLOGUE AFUA_3G00765)-RELATED-RELATED"/>
    <property type="match status" value="1"/>
</dbReference>
<dbReference type="SUPFAM" id="SSF55729">
    <property type="entry name" value="Acyl-CoA N-acyltransferases (Nat)"/>
    <property type="match status" value="1"/>
</dbReference>
<accession>A0A447I637</accession>
<keyword evidence="2" id="KW-0808">Transferase</keyword>
<dbReference type="PANTHER" id="PTHR43792:SF16">
    <property type="entry name" value="N-ACETYLTRANSFERASE DOMAIN-CONTAINING PROTEIN"/>
    <property type="match status" value="1"/>
</dbReference>
<dbReference type="PROSITE" id="PS51186">
    <property type="entry name" value="GNAT"/>
    <property type="match status" value="1"/>
</dbReference>
<reference evidence="2 3" key="1">
    <citation type="submission" date="2018-12" db="EMBL/GenBank/DDBJ databases">
        <authorList>
            <person name="Criscuolo A."/>
        </authorList>
    </citation>
    <scope>NUCLEOTIDE SEQUENCE [LARGE SCALE GENOMIC DNA]</scope>
    <source>
        <strain evidence="2">ACIP1116281</strain>
    </source>
</reference>
<feature type="domain" description="N-acetyltransferase" evidence="1">
    <location>
        <begin position="11"/>
        <end position="171"/>
    </location>
</feature>
<dbReference type="InterPro" id="IPR051531">
    <property type="entry name" value="N-acetyltransferase"/>
</dbReference>
<sequence>MDVPRLETDRLVLRAHCPADFHECLRLWSNENVTKYITGRPSTSEEVWGRILRYSGHWELLGYGYFLVEDKFNQALVGEVGIAHYHRDALTSFGEPPEAGWALLPRYQGLGLAREALTTVLSWAEKKGLRKTTCRIDPRNLASIKLAKRLGYEKYDEVTVGDLQSVLLQRG</sequence>
<proteinExistence type="predicted"/>
<evidence type="ECO:0000259" key="1">
    <source>
        <dbReference type="PROSITE" id="PS51186"/>
    </source>
</evidence>
<dbReference type="RefSeq" id="WP_126148588.1">
    <property type="nucleotide sequence ID" value="NZ_JBHTMH010000007.1"/>
</dbReference>
<dbReference type="EMBL" id="UZWD01000004">
    <property type="protein sequence ID" value="VDS02964.1"/>
    <property type="molecule type" value="Genomic_DNA"/>
</dbReference>
<name>A0A447I637_9HYPH</name>
<organism evidence="2 3">
    <name type="scientific">Devosia equisanguinis</name>
    <dbReference type="NCBI Taxonomy" id="2490941"/>
    <lineage>
        <taxon>Bacteria</taxon>
        <taxon>Pseudomonadati</taxon>
        <taxon>Pseudomonadota</taxon>
        <taxon>Alphaproteobacteria</taxon>
        <taxon>Hyphomicrobiales</taxon>
        <taxon>Devosiaceae</taxon>
        <taxon>Devosia</taxon>
    </lineage>
</organism>
<evidence type="ECO:0000313" key="3">
    <source>
        <dbReference type="Proteomes" id="UP000268844"/>
    </source>
</evidence>